<name>A0ABP1QV69_9HEXA</name>
<dbReference type="InterPro" id="IPR011022">
    <property type="entry name" value="Arrestin_C-like"/>
</dbReference>
<evidence type="ECO:0000256" key="2">
    <source>
        <dbReference type="SAM" id="MobiDB-lite"/>
    </source>
</evidence>
<dbReference type="Pfam" id="PF02752">
    <property type="entry name" value="Arrestin_C"/>
    <property type="match status" value="1"/>
</dbReference>
<keyword evidence="5" id="KW-1185">Reference proteome</keyword>
<dbReference type="InterPro" id="IPR014752">
    <property type="entry name" value="Arrestin-like_C"/>
</dbReference>
<dbReference type="EMBL" id="CAXLJM020000046">
    <property type="protein sequence ID" value="CAL8111568.1"/>
    <property type="molecule type" value="Genomic_DNA"/>
</dbReference>
<dbReference type="SMART" id="SM01017">
    <property type="entry name" value="Arrestin_C"/>
    <property type="match status" value="1"/>
</dbReference>
<feature type="domain" description="Arrestin C-terminal-like" evidence="3">
    <location>
        <begin position="206"/>
        <end position="342"/>
    </location>
</feature>
<evidence type="ECO:0000259" key="3">
    <source>
        <dbReference type="SMART" id="SM01017"/>
    </source>
</evidence>
<feature type="compositionally biased region" description="Acidic residues" evidence="2">
    <location>
        <begin position="407"/>
        <end position="424"/>
    </location>
</feature>
<reference evidence="4 5" key="1">
    <citation type="submission" date="2024-08" db="EMBL/GenBank/DDBJ databases">
        <authorList>
            <person name="Cucini C."/>
            <person name="Frati F."/>
        </authorList>
    </citation>
    <scope>NUCLEOTIDE SEQUENCE [LARGE SCALE GENOMIC DNA]</scope>
</reference>
<dbReference type="InterPro" id="IPR050357">
    <property type="entry name" value="Arrestin_domain-protein"/>
</dbReference>
<dbReference type="PANTHER" id="PTHR11188">
    <property type="entry name" value="ARRESTIN DOMAIN CONTAINING PROTEIN"/>
    <property type="match status" value="1"/>
</dbReference>
<evidence type="ECO:0000313" key="5">
    <source>
        <dbReference type="Proteomes" id="UP001642540"/>
    </source>
</evidence>
<dbReference type="InterPro" id="IPR014756">
    <property type="entry name" value="Ig_E-set"/>
</dbReference>
<proteinExistence type="inferred from homology"/>
<gene>
    <name evidence="4" type="ORF">ODALV1_LOCUS15158</name>
</gene>
<sequence>MAFAVLIGARHKYTRPSKVSQFGSNFKVQIIVDNDVVRPFRKISGTVIIETKFPIKHQGLLIQFEGLCTLRYPTKFENRTTYHYGRELLLESVNSECDRGYYQSSIQHILVPRSDVPFNITPGEVNFPFTLEFPENPHSPAPFKNAYGSLIYRLIVYMNETSPLKSHVQIGERHMRFNGHYNLLTNPMARNPISIEQNFKSSVFSRKKLVEVLFLVESSGFLQGELIPFRLSFRNPKSLALHISVHLIQHIKFNAANRRDSVKRKTGILAKMERHDHENGPEWTWMDSLRIPEDQGPSYTSHYIYQVSYSIQFKVKVLAEVKDFGSFVIKGEAPLYIGTTRSSVELLKQTANNPETPFRGMRRQGSVSSMNSVKSYTSVRTTCSLPPAYSQLSSRMPSWETLPPSYDELEMPDDAEGDDDDIGFDFDSLNLTTRMQALGSTPEEDANALCDSK</sequence>
<protein>
    <recommendedName>
        <fullName evidence="3">Arrestin C-terminal-like domain-containing protein</fullName>
    </recommendedName>
</protein>
<dbReference type="InterPro" id="IPR011021">
    <property type="entry name" value="Arrestin-like_N"/>
</dbReference>
<comment type="caution">
    <text evidence="4">The sequence shown here is derived from an EMBL/GenBank/DDBJ whole genome shotgun (WGS) entry which is preliminary data.</text>
</comment>
<dbReference type="SUPFAM" id="SSF81296">
    <property type="entry name" value="E set domains"/>
    <property type="match status" value="1"/>
</dbReference>
<evidence type="ECO:0000313" key="4">
    <source>
        <dbReference type="EMBL" id="CAL8111568.1"/>
    </source>
</evidence>
<organism evidence="4 5">
    <name type="scientific">Orchesella dallaii</name>
    <dbReference type="NCBI Taxonomy" id="48710"/>
    <lineage>
        <taxon>Eukaryota</taxon>
        <taxon>Metazoa</taxon>
        <taxon>Ecdysozoa</taxon>
        <taxon>Arthropoda</taxon>
        <taxon>Hexapoda</taxon>
        <taxon>Collembola</taxon>
        <taxon>Entomobryomorpha</taxon>
        <taxon>Entomobryoidea</taxon>
        <taxon>Orchesellidae</taxon>
        <taxon>Orchesellinae</taxon>
        <taxon>Orchesella</taxon>
    </lineage>
</organism>
<dbReference type="PANTHER" id="PTHR11188:SF17">
    <property type="entry name" value="FI21816P1"/>
    <property type="match status" value="1"/>
</dbReference>
<dbReference type="Proteomes" id="UP001642540">
    <property type="component" value="Unassembled WGS sequence"/>
</dbReference>
<evidence type="ECO:0000256" key="1">
    <source>
        <dbReference type="ARBA" id="ARBA00005298"/>
    </source>
</evidence>
<dbReference type="Gene3D" id="2.60.40.640">
    <property type="match status" value="2"/>
</dbReference>
<comment type="similarity">
    <text evidence="1">Belongs to the arrestin family.</text>
</comment>
<accession>A0ABP1QV69</accession>
<dbReference type="Pfam" id="PF00339">
    <property type="entry name" value="Arrestin_N"/>
    <property type="match status" value="1"/>
</dbReference>
<feature type="region of interest" description="Disordered" evidence="2">
    <location>
        <begin position="394"/>
        <end position="426"/>
    </location>
</feature>